<accession>A0A0M1P6L7</accession>
<evidence type="ECO:0000313" key="2">
    <source>
        <dbReference type="Proteomes" id="UP000036932"/>
    </source>
</evidence>
<evidence type="ECO:0000313" key="1">
    <source>
        <dbReference type="EMBL" id="KOR90131.1"/>
    </source>
</evidence>
<gene>
    <name evidence="1" type="ORF">AM231_13950</name>
</gene>
<keyword evidence="2" id="KW-1185">Reference proteome</keyword>
<dbReference type="AlphaFoldDB" id="A0A0M1P6L7"/>
<comment type="caution">
    <text evidence="1">The sequence shown here is derived from an EMBL/GenBank/DDBJ whole genome shotgun (WGS) entry which is preliminary data.</text>
</comment>
<dbReference type="OrthoDB" id="2642715at2"/>
<dbReference type="Proteomes" id="UP000036932">
    <property type="component" value="Unassembled WGS sequence"/>
</dbReference>
<sequence>MLKSLLNQKVAIYFTDGSYVQNGILEEVGEQFIRYKDEYEMLYVPLTAIRYVSVNTKERDKPRVGFAPES</sequence>
<dbReference type="PATRIC" id="fig|1705565.3.peg.4827"/>
<name>A0A0M1P6L7_9BACL</name>
<protein>
    <submittedName>
        <fullName evidence="1">Uncharacterized protein</fullName>
    </submittedName>
</protein>
<proteinExistence type="predicted"/>
<organism evidence="1 2">
    <name type="scientific">Paenibacillus solani</name>
    <dbReference type="NCBI Taxonomy" id="1705565"/>
    <lineage>
        <taxon>Bacteria</taxon>
        <taxon>Bacillati</taxon>
        <taxon>Bacillota</taxon>
        <taxon>Bacilli</taxon>
        <taxon>Bacillales</taxon>
        <taxon>Paenibacillaceae</taxon>
        <taxon>Paenibacillus</taxon>
    </lineage>
</organism>
<reference evidence="2" key="1">
    <citation type="submission" date="2015-08" db="EMBL/GenBank/DDBJ databases">
        <title>Genome sequencing project for genomic taxonomy and phylogenomics of Bacillus-like bacteria.</title>
        <authorList>
            <person name="Liu B."/>
            <person name="Wang J."/>
            <person name="Zhu Y."/>
            <person name="Liu G."/>
            <person name="Chen Q."/>
            <person name="Chen Z."/>
            <person name="Lan J."/>
            <person name="Che J."/>
            <person name="Ge C."/>
            <person name="Shi H."/>
            <person name="Pan Z."/>
            <person name="Liu X."/>
        </authorList>
    </citation>
    <scope>NUCLEOTIDE SEQUENCE [LARGE SCALE GENOMIC DNA]</scope>
    <source>
        <strain evidence="2">FJAT-22460</strain>
    </source>
</reference>
<dbReference type="EMBL" id="LIUT01000001">
    <property type="protein sequence ID" value="KOR90131.1"/>
    <property type="molecule type" value="Genomic_DNA"/>
</dbReference>
<dbReference type="RefSeq" id="WP_053492507.1">
    <property type="nucleotide sequence ID" value="NZ_JBCMXJ010000005.1"/>
</dbReference>